<feature type="domain" description="Metallo-beta-lactamase" evidence="5">
    <location>
        <begin position="54"/>
        <end position="265"/>
    </location>
</feature>
<dbReference type="Gene3D" id="3.60.15.10">
    <property type="entry name" value="Ribonuclease Z/Hydroxyacylglutathione hydrolase-like"/>
    <property type="match status" value="1"/>
</dbReference>
<keyword evidence="4" id="KW-0862">Zinc</keyword>
<dbReference type="EMBL" id="JAWDJX010000002">
    <property type="protein sequence ID" value="KAK3058200.1"/>
    <property type="molecule type" value="Genomic_DNA"/>
</dbReference>
<dbReference type="PANTHER" id="PTHR42978:SF5">
    <property type="entry name" value="METALLO-BETA-LACTAMASE DOMAIN-CONTAINING PROTEIN"/>
    <property type="match status" value="1"/>
</dbReference>
<evidence type="ECO:0000313" key="6">
    <source>
        <dbReference type="EMBL" id="KAK3058200.1"/>
    </source>
</evidence>
<accession>A0AAJ0GIL5</accession>
<comment type="caution">
    <text evidence="6">The sequence shown here is derived from an EMBL/GenBank/DDBJ whole genome shotgun (WGS) entry which is preliminary data.</text>
</comment>
<evidence type="ECO:0000313" key="7">
    <source>
        <dbReference type="Proteomes" id="UP001271007"/>
    </source>
</evidence>
<evidence type="ECO:0000256" key="3">
    <source>
        <dbReference type="ARBA" id="ARBA00022801"/>
    </source>
</evidence>
<dbReference type="Pfam" id="PF00753">
    <property type="entry name" value="Lactamase_B"/>
    <property type="match status" value="1"/>
</dbReference>
<name>A0AAJ0GIL5_9PEZI</name>
<keyword evidence="2" id="KW-0479">Metal-binding</keyword>
<dbReference type="SMART" id="SM00849">
    <property type="entry name" value="Lactamase_B"/>
    <property type="match status" value="1"/>
</dbReference>
<keyword evidence="3" id="KW-0378">Hydrolase</keyword>
<dbReference type="Proteomes" id="UP001271007">
    <property type="component" value="Unassembled WGS sequence"/>
</dbReference>
<dbReference type="GO" id="GO:0016787">
    <property type="term" value="F:hydrolase activity"/>
    <property type="evidence" value="ECO:0007669"/>
    <property type="project" value="UniProtKB-KW"/>
</dbReference>
<dbReference type="InterPro" id="IPR036866">
    <property type="entry name" value="RibonucZ/Hydroxyglut_hydro"/>
</dbReference>
<dbReference type="CDD" id="cd07730">
    <property type="entry name" value="metallo-hydrolase-like_MBL-fold"/>
    <property type="match status" value="1"/>
</dbReference>
<keyword evidence="7" id="KW-1185">Reference proteome</keyword>
<dbReference type="SUPFAM" id="SSF56281">
    <property type="entry name" value="Metallo-hydrolase/oxidoreductase"/>
    <property type="match status" value="1"/>
</dbReference>
<sequence>MVNDIKPKPAPALNIPKGDACCDVSIIDTTTTLTVPDDFLIEPHIEGKDYLNLPDYAFLITSKEGKVLFDLGTRKDFWNSVPAIADLCENHVPGLKVDKDVTEILVDNGVKLTELKALILSHWHFDHCGNMASLPESVDLITGPGFKDAFAPGYPSKQESVFWEADLKRNIIEAPFDKRIGNFEAWDYFGDGSLYVLNVPGHAVAHVSALVRTTPDTFVFLGGDIPEALLDKRLPRPCPCSIFTAYHPDQENSRSTPFFKCNSGKSSFYVDPPTAQASIQTLIEFDANEKVCTLIAHDPAPLKTMTFFPNGTINNWYEKGLKPEMHWDFLNEMPAKGVEARPVLVDGLYKEGKRVKHLKGQAV</sequence>
<evidence type="ECO:0000259" key="5">
    <source>
        <dbReference type="SMART" id="SM00849"/>
    </source>
</evidence>
<dbReference type="PANTHER" id="PTHR42978">
    <property type="entry name" value="QUORUM-QUENCHING LACTONASE YTNP-RELATED-RELATED"/>
    <property type="match status" value="1"/>
</dbReference>
<dbReference type="InterPro" id="IPR001279">
    <property type="entry name" value="Metallo-B-lactamas"/>
</dbReference>
<protein>
    <recommendedName>
        <fullName evidence="5">Metallo-beta-lactamase domain-containing protein</fullName>
    </recommendedName>
</protein>
<comment type="similarity">
    <text evidence="1">Belongs to the metallo-beta-lactamase superfamily.</text>
</comment>
<proteinExistence type="inferred from homology"/>
<gene>
    <name evidence="6" type="ORF">LTR09_001278</name>
</gene>
<dbReference type="InterPro" id="IPR051013">
    <property type="entry name" value="MBL_superfamily_lactonases"/>
</dbReference>
<reference evidence="6" key="1">
    <citation type="submission" date="2023-04" db="EMBL/GenBank/DDBJ databases">
        <title>Black Yeasts Isolated from many extreme environments.</title>
        <authorList>
            <person name="Coleine C."/>
            <person name="Stajich J.E."/>
            <person name="Selbmann L."/>
        </authorList>
    </citation>
    <scope>NUCLEOTIDE SEQUENCE</scope>
    <source>
        <strain evidence="6">CCFEE 5312</strain>
    </source>
</reference>
<evidence type="ECO:0000256" key="4">
    <source>
        <dbReference type="ARBA" id="ARBA00022833"/>
    </source>
</evidence>
<evidence type="ECO:0000256" key="1">
    <source>
        <dbReference type="ARBA" id="ARBA00007749"/>
    </source>
</evidence>
<dbReference type="AlphaFoldDB" id="A0AAJ0GIL5"/>
<dbReference type="GO" id="GO:0046872">
    <property type="term" value="F:metal ion binding"/>
    <property type="evidence" value="ECO:0007669"/>
    <property type="project" value="UniProtKB-KW"/>
</dbReference>
<evidence type="ECO:0000256" key="2">
    <source>
        <dbReference type="ARBA" id="ARBA00022723"/>
    </source>
</evidence>
<organism evidence="6 7">
    <name type="scientific">Extremus antarcticus</name>
    <dbReference type="NCBI Taxonomy" id="702011"/>
    <lineage>
        <taxon>Eukaryota</taxon>
        <taxon>Fungi</taxon>
        <taxon>Dikarya</taxon>
        <taxon>Ascomycota</taxon>
        <taxon>Pezizomycotina</taxon>
        <taxon>Dothideomycetes</taxon>
        <taxon>Dothideomycetidae</taxon>
        <taxon>Mycosphaerellales</taxon>
        <taxon>Extremaceae</taxon>
        <taxon>Extremus</taxon>
    </lineage>
</organism>